<dbReference type="AlphaFoldDB" id="A0A0F9JLQ4"/>
<proteinExistence type="predicted"/>
<accession>A0A0F9JLQ4</accession>
<protein>
    <recommendedName>
        <fullName evidence="2">Fibronectin type-III domain-containing protein</fullName>
    </recommendedName>
</protein>
<sequence>MKKLLLTLIFIFIPLVCHGAVVSWTANTESDLAGYRLYTSSSSGNYTFGEGNEIAAAVANDTSLTITNIPDGGMFYVLTAFDLGDNESSPSDEFYYDPPPEQVKQITVIFSQ</sequence>
<name>A0A0F9JLQ4_9ZZZZ</name>
<reference evidence="1" key="1">
    <citation type="journal article" date="2015" name="Nature">
        <title>Complex archaea that bridge the gap between prokaryotes and eukaryotes.</title>
        <authorList>
            <person name="Spang A."/>
            <person name="Saw J.H."/>
            <person name="Jorgensen S.L."/>
            <person name="Zaremba-Niedzwiedzka K."/>
            <person name="Martijn J."/>
            <person name="Lind A.E."/>
            <person name="van Eijk R."/>
            <person name="Schleper C."/>
            <person name="Guy L."/>
            <person name="Ettema T.J."/>
        </authorList>
    </citation>
    <scope>NUCLEOTIDE SEQUENCE</scope>
</reference>
<evidence type="ECO:0000313" key="1">
    <source>
        <dbReference type="EMBL" id="KKM70583.1"/>
    </source>
</evidence>
<dbReference type="InterPro" id="IPR013783">
    <property type="entry name" value="Ig-like_fold"/>
</dbReference>
<dbReference type="Gene3D" id="2.60.40.10">
    <property type="entry name" value="Immunoglobulins"/>
    <property type="match status" value="1"/>
</dbReference>
<gene>
    <name evidence="1" type="ORF">LCGC14_1439190</name>
</gene>
<evidence type="ECO:0008006" key="2">
    <source>
        <dbReference type="Google" id="ProtNLM"/>
    </source>
</evidence>
<organism evidence="1">
    <name type="scientific">marine sediment metagenome</name>
    <dbReference type="NCBI Taxonomy" id="412755"/>
    <lineage>
        <taxon>unclassified sequences</taxon>
        <taxon>metagenomes</taxon>
        <taxon>ecological metagenomes</taxon>
    </lineage>
</organism>
<comment type="caution">
    <text evidence="1">The sequence shown here is derived from an EMBL/GenBank/DDBJ whole genome shotgun (WGS) entry which is preliminary data.</text>
</comment>
<dbReference type="EMBL" id="LAZR01009789">
    <property type="protein sequence ID" value="KKM70583.1"/>
    <property type="molecule type" value="Genomic_DNA"/>
</dbReference>